<accession>A0A1H8IH96</accession>
<protein>
    <submittedName>
        <fullName evidence="1">Uncharacterized protein</fullName>
    </submittedName>
</protein>
<dbReference type="EMBL" id="FOCP01000033">
    <property type="protein sequence ID" value="SEN67874.1"/>
    <property type="molecule type" value="Genomic_DNA"/>
</dbReference>
<proteinExistence type="predicted"/>
<sequence length="154" mass="17263">MKLSAKQQQDQIMWLRLMMPANDDKATPVKKPASGSVGRIEKVMPNKCYLSCKQIAELVNFLVSQESLMARGKRKEHYEMTRRAGHLADKNGNELSSGGFTQYYSIARIKRSSEGNVKAVVMSCRVTYRLSAEITAAIAGIDEKEASRIIYELT</sequence>
<gene>
    <name evidence="1" type="ORF">SAMN05216325_1332</name>
</gene>
<evidence type="ECO:0000313" key="2">
    <source>
        <dbReference type="Proteomes" id="UP000199459"/>
    </source>
</evidence>
<name>A0A1H8IH96_9PROT</name>
<dbReference type="Proteomes" id="UP000199459">
    <property type="component" value="Unassembled WGS sequence"/>
</dbReference>
<evidence type="ECO:0000313" key="1">
    <source>
        <dbReference type="EMBL" id="SEN67874.1"/>
    </source>
</evidence>
<dbReference type="OrthoDB" id="8550548at2"/>
<dbReference type="AlphaFoldDB" id="A0A1H8IH96"/>
<organism evidence="1 2">
    <name type="scientific">Nitrosomonas marina</name>
    <dbReference type="NCBI Taxonomy" id="917"/>
    <lineage>
        <taxon>Bacteria</taxon>
        <taxon>Pseudomonadati</taxon>
        <taxon>Pseudomonadota</taxon>
        <taxon>Betaproteobacteria</taxon>
        <taxon>Nitrosomonadales</taxon>
        <taxon>Nitrosomonadaceae</taxon>
        <taxon>Nitrosomonas</taxon>
    </lineage>
</organism>
<dbReference type="RefSeq" id="WP_090634601.1">
    <property type="nucleotide sequence ID" value="NZ_FOCP01000033.1"/>
</dbReference>
<reference evidence="1 2" key="1">
    <citation type="submission" date="2016-10" db="EMBL/GenBank/DDBJ databases">
        <authorList>
            <person name="de Groot N.N."/>
        </authorList>
    </citation>
    <scope>NUCLEOTIDE SEQUENCE [LARGE SCALE GENOMIC DNA]</scope>
    <source>
        <strain evidence="1 2">Nm22</strain>
    </source>
</reference>